<sequence>MFLKDDLLKAIHERAPHYDKENTFPYDDYRDLKEAGYYKAFVPKEYGGHGLTLKEIAKEQTRLAKAAPATALGINMHHIIVGLAKYMVRKGNNRGEQILKDAVNGKLLSFAISEPANDRVLFGSISEARPGNDGSYTFYGPKAFISMSGECDAMVTYGMDSTNEEEPQSVFAYIANDKDTVKISPHWDTLGMRGTQSFNLTLDGAKATKEQILTTVDPGPSFDPVVFGIFSHFEILLAATYHGIGQRALELGVETVKKRKSIARDSTYDQDPNIRWRIAEAALKLNAVTPQIDSLADDVEQDTDHGNYWLPKLSAIKNYSTEASLEVVEEMVRASGGRSYSNDQELSRLLRDVYAGLFQPSDQESLHNAWANLLLGPIE</sequence>
<dbReference type="Proteomes" id="UP001501166">
    <property type="component" value="Unassembled WGS sequence"/>
</dbReference>
<keyword evidence="1" id="KW-0285">Flavoprotein</keyword>
<keyword evidence="2" id="KW-0560">Oxidoreductase</keyword>
<dbReference type="Pfam" id="PF02771">
    <property type="entry name" value="Acyl-CoA_dh_N"/>
    <property type="match status" value="1"/>
</dbReference>
<proteinExistence type="predicted"/>
<evidence type="ECO:0000259" key="5">
    <source>
        <dbReference type="Pfam" id="PF08028"/>
    </source>
</evidence>
<dbReference type="Gene3D" id="2.40.110.10">
    <property type="entry name" value="Butyryl-CoA Dehydrogenase, subunit A, domain 2"/>
    <property type="match status" value="1"/>
</dbReference>
<dbReference type="Gene3D" id="1.10.540.10">
    <property type="entry name" value="Acyl-CoA dehydrogenase/oxidase, N-terminal domain"/>
    <property type="match status" value="1"/>
</dbReference>
<dbReference type="RefSeq" id="WP_343757008.1">
    <property type="nucleotide sequence ID" value="NZ_BAAACW010000167.1"/>
</dbReference>
<evidence type="ECO:0000313" key="6">
    <source>
        <dbReference type="EMBL" id="GAA0372128.1"/>
    </source>
</evidence>
<dbReference type="InterPro" id="IPR037069">
    <property type="entry name" value="AcylCoA_DH/ox_N_sf"/>
</dbReference>
<evidence type="ECO:0000256" key="1">
    <source>
        <dbReference type="ARBA" id="ARBA00022630"/>
    </source>
</evidence>
<dbReference type="PANTHER" id="PTHR43884:SF25">
    <property type="entry name" value="ACYL-COA DEHYDROGENASE YDBM-RELATED"/>
    <property type="match status" value="1"/>
</dbReference>
<dbReference type="SUPFAM" id="SSF47203">
    <property type="entry name" value="Acyl-CoA dehydrogenase C-terminal domain-like"/>
    <property type="match status" value="1"/>
</dbReference>
<organism evidence="6 7">
    <name type="scientific">Alkalibacterium iburiense</name>
    <dbReference type="NCBI Taxonomy" id="290589"/>
    <lineage>
        <taxon>Bacteria</taxon>
        <taxon>Bacillati</taxon>
        <taxon>Bacillota</taxon>
        <taxon>Bacilli</taxon>
        <taxon>Lactobacillales</taxon>
        <taxon>Carnobacteriaceae</taxon>
        <taxon>Alkalibacterium</taxon>
    </lineage>
</organism>
<dbReference type="EMBL" id="BAAACW010000167">
    <property type="protein sequence ID" value="GAA0372128.1"/>
    <property type="molecule type" value="Genomic_DNA"/>
</dbReference>
<evidence type="ECO:0000256" key="2">
    <source>
        <dbReference type="ARBA" id="ARBA00023002"/>
    </source>
</evidence>
<feature type="domain" description="Acyl-CoA dehydrogenase/oxidase N-terminal" evidence="4">
    <location>
        <begin position="10"/>
        <end position="87"/>
    </location>
</feature>
<name>A0ABN0XT43_9LACT</name>
<dbReference type="SUPFAM" id="SSF56645">
    <property type="entry name" value="Acyl-CoA dehydrogenase NM domain-like"/>
    <property type="match status" value="1"/>
</dbReference>
<comment type="caution">
    <text evidence="6">The sequence shown here is derived from an EMBL/GenBank/DDBJ whole genome shotgun (WGS) entry which is preliminary data.</text>
</comment>
<dbReference type="InterPro" id="IPR013107">
    <property type="entry name" value="Acyl-CoA_DH_C"/>
</dbReference>
<evidence type="ECO:0000313" key="7">
    <source>
        <dbReference type="Proteomes" id="UP001501166"/>
    </source>
</evidence>
<keyword evidence="7" id="KW-1185">Reference proteome</keyword>
<protein>
    <submittedName>
        <fullName evidence="6">Acyl-CoA dehydrogenase family protein</fullName>
    </submittedName>
</protein>
<feature type="domain" description="Acyl-CoA oxidase/dehydrogenase middle" evidence="3">
    <location>
        <begin position="109"/>
        <end position="203"/>
    </location>
</feature>
<accession>A0ABN0XT43</accession>
<dbReference type="Pfam" id="PF02770">
    <property type="entry name" value="Acyl-CoA_dh_M"/>
    <property type="match status" value="1"/>
</dbReference>
<dbReference type="Pfam" id="PF08028">
    <property type="entry name" value="Acyl-CoA_dh_2"/>
    <property type="match status" value="1"/>
</dbReference>
<evidence type="ECO:0000259" key="4">
    <source>
        <dbReference type="Pfam" id="PF02771"/>
    </source>
</evidence>
<dbReference type="InterPro" id="IPR036250">
    <property type="entry name" value="AcylCo_DH-like_C"/>
</dbReference>
<feature type="domain" description="Acyl-CoA dehydrogenase C-terminal" evidence="5">
    <location>
        <begin position="236"/>
        <end position="355"/>
    </location>
</feature>
<reference evidence="7" key="1">
    <citation type="journal article" date="2019" name="Int. J. Syst. Evol. Microbiol.">
        <title>The Global Catalogue of Microorganisms (GCM) 10K type strain sequencing project: providing services to taxonomists for standard genome sequencing and annotation.</title>
        <authorList>
            <consortium name="The Broad Institute Genomics Platform"/>
            <consortium name="The Broad Institute Genome Sequencing Center for Infectious Disease"/>
            <person name="Wu L."/>
            <person name="Ma J."/>
        </authorList>
    </citation>
    <scope>NUCLEOTIDE SEQUENCE [LARGE SCALE GENOMIC DNA]</scope>
    <source>
        <strain evidence="7">JCM 12662</strain>
    </source>
</reference>
<dbReference type="InterPro" id="IPR006091">
    <property type="entry name" value="Acyl-CoA_Oxase/DH_mid-dom"/>
</dbReference>
<dbReference type="InterPro" id="IPR013786">
    <property type="entry name" value="AcylCoA_DH/ox_N"/>
</dbReference>
<dbReference type="PANTHER" id="PTHR43884">
    <property type="entry name" value="ACYL-COA DEHYDROGENASE"/>
    <property type="match status" value="1"/>
</dbReference>
<dbReference type="InterPro" id="IPR046373">
    <property type="entry name" value="Acyl-CoA_Oxase/DH_mid-dom_sf"/>
</dbReference>
<gene>
    <name evidence="6" type="ORF">GCM10008932_24250</name>
</gene>
<dbReference type="Gene3D" id="1.20.140.10">
    <property type="entry name" value="Butyryl-CoA Dehydrogenase, subunit A, domain 3"/>
    <property type="match status" value="1"/>
</dbReference>
<evidence type="ECO:0000259" key="3">
    <source>
        <dbReference type="Pfam" id="PF02770"/>
    </source>
</evidence>
<dbReference type="PIRSF" id="PIRSF016578">
    <property type="entry name" value="HsaA"/>
    <property type="match status" value="1"/>
</dbReference>
<dbReference type="InterPro" id="IPR009100">
    <property type="entry name" value="AcylCoA_DH/oxidase_NM_dom_sf"/>
</dbReference>